<feature type="compositionally biased region" description="Pro residues" evidence="3">
    <location>
        <begin position="8"/>
        <end position="25"/>
    </location>
</feature>
<dbReference type="Pfam" id="PF08879">
    <property type="entry name" value="WRC"/>
    <property type="match status" value="1"/>
</dbReference>
<comment type="caution">
    <text evidence="5">The sequence shown here is derived from an EMBL/GenBank/DDBJ whole genome shotgun (WGS) entry which is preliminary data.</text>
</comment>
<evidence type="ECO:0000259" key="4">
    <source>
        <dbReference type="PROSITE" id="PS51667"/>
    </source>
</evidence>
<reference evidence="6" key="1">
    <citation type="journal article" date="2016" name="Nat. Biotechnol.">
        <title>Sequencing wild and cultivated cassava and related species reveals extensive interspecific hybridization and genetic diversity.</title>
        <authorList>
            <person name="Bredeson J.V."/>
            <person name="Lyons J.B."/>
            <person name="Prochnik S.E."/>
            <person name="Wu G.A."/>
            <person name="Ha C.M."/>
            <person name="Edsinger-Gonzales E."/>
            <person name="Grimwood J."/>
            <person name="Schmutz J."/>
            <person name="Rabbi I.Y."/>
            <person name="Egesi C."/>
            <person name="Nauluvula P."/>
            <person name="Lebot V."/>
            <person name="Ndunguru J."/>
            <person name="Mkamilo G."/>
            <person name="Bart R.S."/>
            <person name="Setter T.L."/>
            <person name="Gleadow R.M."/>
            <person name="Kulakow P."/>
            <person name="Ferguson M.E."/>
            <person name="Rounsley S."/>
            <person name="Rokhsar D.S."/>
        </authorList>
    </citation>
    <scope>NUCLEOTIDE SEQUENCE [LARGE SCALE GENOMIC DNA]</scope>
    <source>
        <strain evidence="6">cv. AM560-2</strain>
    </source>
</reference>
<evidence type="ECO:0000256" key="2">
    <source>
        <dbReference type="PROSITE-ProRule" id="PRU01002"/>
    </source>
</evidence>
<dbReference type="InterPro" id="IPR014977">
    <property type="entry name" value="WRC_dom"/>
</dbReference>
<feature type="compositionally biased region" description="Basic residues" evidence="3">
    <location>
        <begin position="186"/>
        <end position="196"/>
    </location>
</feature>
<sequence length="246" mass="28148">MRIRKYWNPPPPYLSSPSLPLPPPDLVSSTSQPPRPPQWPRTHRSRNMHQKRRINVSICANQKPSTGVGGGRSTNKEKSSKEIIEGVNDGKCSNSISAETSAASSVSSSLSRHGWWYEEEKMFPLKKRRISLERFTAQECENKNEEIKEVTSTSSWRCSRANGVGWRCSNQRREGYALCEHHINHSRMRDRKRRRNPSSNASRRCWGSKQQQQSGGKDYEVGKKRGRRMLMISTILDRTVPLLATT</sequence>
<feature type="compositionally biased region" description="Basic residues" evidence="3">
    <location>
        <begin position="41"/>
        <end position="54"/>
    </location>
</feature>
<dbReference type="OMA" id="GKGWRCN"/>
<dbReference type="STRING" id="3983.A0A2C9VDI7"/>
<feature type="region of interest" description="Disordered" evidence="3">
    <location>
        <begin position="186"/>
        <end position="223"/>
    </location>
</feature>
<feature type="region of interest" description="Disordered" evidence="3">
    <location>
        <begin position="1"/>
        <end position="82"/>
    </location>
</feature>
<keyword evidence="1" id="KW-0539">Nucleus</keyword>
<feature type="compositionally biased region" description="Low complexity" evidence="3">
    <location>
        <begin position="197"/>
        <end position="216"/>
    </location>
</feature>
<proteinExistence type="predicted"/>
<dbReference type="PROSITE" id="PS51667">
    <property type="entry name" value="WRC"/>
    <property type="match status" value="1"/>
</dbReference>
<comment type="caution">
    <text evidence="2">Lacks conserved residue(s) required for the propagation of feature annotation.</text>
</comment>
<dbReference type="Gramene" id="Manes.08G044100.1.v8.1">
    <property type="protein sequence ID" value="Manes.08G044100.1.v8.1.CDS"/>
    <property type="gene ID" value="Manes.08G044100.v8.1"/>
</dbReference>
<evidence type="ECO:0000313" key="5">
    <source>
        <dbReference type="EMBL" id="OAY43118.1"/>
    </source>
</evidence>
<evidence type="ECO:0000313" key="6">
    <source>
        <dbReference type="Proteomes" id="UP000091857"/>
    </source>
</evidence>
<evidence type="ECO:0000256" key="3">
    <source>
        <dbReference type="SAM" id="MobiDB-lite"/>
    </source>
</evidence>
<protein>
    <recommendedName>
        <fullName evidence="4">WRC domain-containing protein</fullName>
    </recommendedName>
</protein>
<feature type="domain" description="WRC" evidence="4">
    <location>
        <begin position="152"/>
        <end position="199"/>
    </location>
</feature>
<accession>A0A2C9VDI7</accession>
<dbReference type="EMBL" id="CM004394">
    <property type="protein sequence ID" value="OAY43118.1"/>
    <property type="molecule type" value="Genomic_DNA"/>
</dbReference>
<gene>
    <name evidence="5" type="ORF">MANES_08G044100v8</name>
</gene>
<organism evidence="5 6">
    <name type="scientific">Manihot esculenta</name>
    <name type="common">Cassava</name>
    <name type="synonym">Jatropha manihot</name>
    <dbReference type="NCBI Taxonomy" id="3983"/>
    <lineage>
        <taxon>Eukaryota</taxon>
        <taxon>Viridiplantae</taxon>
        <taxon>Streptophyta</taxon>
        <taxon>Embryophyta</taxon>
        <taxon>Tracheophyta</taxon>
        <taxon>Spermatophyta</taxon>
        <taxon>Magnoliopsida</taxon>
        <taxon>eudicotyledons</taxon>
        <taxon>Gunneridae</taxon>
        <taxon>Pentapetalae</taxon>
        <taxon>rosids</taxon>
        <taxon>fabids</taxon>
        <taxon>Malpighiales</taxon>
        <taxon>Euphorbiaceae</taxon>
        <taxon>Crotonoideae</taxon>
        <taxon>Manihoteae</taxon>
        <taxon>Manihot</taxon>
    </lineage>
</organism>
<dbReference type="Proteomes" id="UP000091857">
    <property type="component" value="Chromosome 8"/>
</dbReference>
<dbReference type="AlphaFoldDB" id="A0A2C9VDI7"/>
<evidence type="ECO:0000256" key="1">
    <source>
        <dbReference type="ARBA" id="ARBA00023242"/>
    </source>
</evidence>
<name>A0A2C9VDI7_MANES</name>
<keyword evidence="6" id="KW-1185">Reference proteome</keyword>